<dbReference type="AlphaFoldDB" id="A0AAD6KRY2"/>
<dbReference type="EMBL" id="JAPFFJ010000004">
    <property type="protein sequence ID" value="KAJ6428634.1"/>
    <property type="molecule type" value="Genomic_DNA"/>
</dbReference>
<dbReference type="Proteomes" id="UP001162972">
    <property type="component" value="Chromosome 8"/>
</dbReference>
<proteinExistence type="predicted"/>
<organism evidence="1 2">
    <name type="scientific">Salix udensis</name>
    <dbReference type="NCBI Taxonomy" id="889485"/>
    <lineage>
        <taxon>Eukaryota</taxon>
        <taxon>Viridiplantae</taxon>
        <taxon>Streptophyta</taxon>
        <taxon>Embryophyta</taxon>
        <taxon>Tracheophyta</taxon>
        <taxon>Spermatophyta</taxon>
        <taxon>Magnoliopsida</taxon>
        <taxon>eudicotyledons</taxon>
        <taxon>Gunneridae</taxon>
        <taxon>Pentapetalae</taxon>
        <taxon>rosids</taxon>
        <taxon>fabids</taxon>
        <taxon>Malpighiales</taxon>
        <taxon>Salicaceae</taxon>
        <taxon>Saliceae</taxon>
        <taxon>Salix</taxon>
    </lineage>
</organism>
<protein>
    <submittedName>
        <fullName evidence="1">Uncharacterized protein</fullName>
    </submittedName>
</protein>
<sequence>MWIRYSHASQTAELTVTDTRDLKIKLEDDSGGLPFHIMRVNKAFKVPSFNCGCQISLGMSISRRSIQLQKRKMRSAADEGKSWSSCPNDVPAESFLHLYGDMVAAWSPRFILNEYISMNFLQRRGLIFVFFKSFTGVNSLRTAALKPAAVSS</sequence>
<reference evidence="1 2" key="1">
    <citation type="journal article" date="2023" name="Int. J. Mol. Sci.">
        <title>De Novo Assembly and Annotation of 11 Diverse Shrub Willow (Salix) Genomes Reveals Novel Gene Organization in Sex-Linked Regions.</title>
        <authorList>
            <person name="Hyden B."/>
            <person name="Feng K."/>
            <person name="Yates T.B."/>
            <person name="Jawdy S."/>
            <person name="Cereghino C."/>
            <person name="Smart L.B."/>
            <person name="Muchero W."/>
        </authorList>
    </citation>
    <scope>NUCLEOTIDE SEQUENCE [LARGE SCALE GENOMIC DNA]</scope>
    <source>
        <tissue evidence="1">Shoot tip</tissue>
    </source>
</reference>
<keyword evidence="2" id="KW-1185">Reference proteome</keyword>
<evidence type="ECO:0000313" key="2">
    <source>
        <dbReference type="Proteomes" id="UP001162972"/>
    </source>
</evidence>
<gene>
    <name evidence="1" type="ORF">OIU84_020330</name>
</gene>
<name>A0AAD6KRY2_9ROSI</name>
<evidence type="ECO:0000313" key="1">
    <source>
        <dbReference type="EMBL" id="KAJ6428634.1"/>
    </source>
</evidence>
<comment type="caution">
    <text evidence="1">The sequence shown here is derived from an EMBL/GenBank/DDBJ whole genome shotgun (WGS) entry which is preliminary data.</text>
</comment>
<accession>A0AAD6KRY2</accession>